<accession>A0A2N1NM25</accession>
<reference evidence="2 3" key="1">
    <citation type="submission" date="2016-04" db="EMBL/GenBank/DDBJ databases">
        <title>Genome analyses suggest a sexual origin of heterokaryosis in a supposedly ancient asexual fungus.</title>
        <authorList>
            <person name="Ropars J."/>
            <person name="Sedzielewska K."/>
            <person name="Noel J."/>
            <person name="Charron P."/>
            <person name="Farinelli L."/>
            <person name="Marton T."/>
            <person name="Kruger M."/>
            <person name="Pelin A."/>
            <person name="Brachmann A."/>
            <person name="Corradi N."/>
        </authorList>
    </citation>
    <scope>NUCLEOTIDE SEQUENCE [LARGE SCALE GENOMIC DNA]</scope>
    <source>
        <strain evidence="2 3">C2</strain>
    </source>
</reference>
<proteinExistence type="predicted"/>
<dbReference type="Proteomes" id="UP000233469">
    <property type="component" value="Unassembled WGS sequence"/>
</dbReference>
<dbReference type="VEuPathDB" id="FungiDB:FUN_004135"/>
<dbReference type="VEuPathDB" id="FungiDB:RhiirA1_445174"/>
<dbReference type="EMBL" id="LLXL01000274">
    <property type="protein sequence ID" value="PKK74977.1"/>
    <property type="molecule type" value="Genomic_DNA"/>
</dbReference>
<gene>
    <name evidence="2" type="ORF">RhiirC2_846398</name>
</gene>
<name>A0A2N1NM25_9GLOM</name>
<organism evidence="2 3">
    <name type="scientific">Rhizophagus irregularis</name>
    <dbReference type="NCBI Taxonomy" id="588596"/>
    <lineage>
        <taxon>Eukaryota</taxon>
        <taxon>Fungi</taxon>
        <taxon>Fungi incertae sedis</taxon>
        <taxon>Mucoromycota</taxon>
        <taxon>Glomeromycotina</taxon>
        <taxon>Glomeromycetes</taxon>
        <taxon>Glomerales</taxon>
        <taxon>Glomeraceae</taxon>
        <taxon>Rhizophagus</taxon>
    </lineage>
</organism>
<dbReference type="VEuPathDB" id="FungiDB:RhiirA1_468717"/>
<comment type="caution">
    <text evidence="2">The sequence shown here is derived from an EMBL/GenBank/DDBJ whole genome shotgun (WGS) entry which is preliminary data.</text>
</comment>
<reference evidence="2 3" key="2">
    <citation type="submission" date="2017-10" db="EMBL/GenBank/DDBJ databases">
        <title>Extensive intraspecific genome diversity in a model arbuscular mycorrhizal fungus.</title>
        <authorList>
            <person name="Chen E.C.H."/>
            <person name="Morin E."/>
            <person name="Baudet D."/>
            <person name="Noel J."/>
            <person name="Ndikumana S."/>
            <person name="Charron P."/>
            <person name="St-Onge C."/>
            <person name="Giorgi J."/>
            <person name="Grigoriev I.V."/>
            <person name="Roux C."/>
            <person name="Martin F.M."/>
            <person name="Corradi N."/>
        </authorList>
    </citation>
    <scope>NUCLEOTIDE SEQUENCE [LARGE SCALE GENOMIC DNA]</scope>
    <source>
        <strain evidence="2 3">C2</strain>
    </source>
</reference>
<evidence type="ECO:0000313" key="2">
    <source>
        <dbReference type="EMBL" id="PKK74977.1"/>
    </source>
</evidence>
<feature type="compositionally biased region" description="Basic residues" evidence="1">
    <location>
        <begin position="269"/>
        <end position="284"/>
    </location>
</feature>
<protein>
    <submittedName>
        <fullName evidence="2">Uncharacterized protein</fullName>
    </submittedName>
</protein>
<dbReference type="VEuPathDB" id="FungiDB:RhiirFUN_006743"/>
<feature type="compositionally biased region" description="Polar residues" evidence="1">
    <location>
        <begin position="298"/>
        <end position="310"/>
    </location>
</feature>
<evidence type="ECO:0000313" key="3">
    <source>
        <dbReference type="Proteomes" id="UP000233469"/>
    </source>
</evidence>
<evidence type="ECO:0000256" key="1">
    <source>
        <dbReference type="SAM" id="MobiDB-lite"/>
    </source>
</evidence>
<feature type="region of interest" description="Disordered" evidence="1">
    <location>
        <begin position="269"/>
        <end position="311"/>
    </location>
</feature>
<sequence length="511" mass="58958">MADGLANIARQLAPYEINPTNLPGSLMTPIWASIAPIDRDIRKFCHNITDVYTFDQFLDNPSLSPIFDRFPLSSIHWPLTRAWLHFNSTPDVCSSTKSSQNAFKIKALNHILPCGDVLTKHYPDLYPNNYISCPVCNNHQDTNEHLGICSNLIPVINKILVEHKRILQRLLEENTSYDPILISQSVDQFELLLPISDSNSYYHPIYLIIHQLVSQDFYNLVRSFTFNDKLARSIIWEFLTSFHEHIYQQIWPTHCSLLKLWEQRNGITPKRKRDFRRKKPKKSRDHPLIQPTARPRIASSSQHGTQNSSHLRARMTFSPSDGISRHSTHPWTSATLSARPPHLPQLPMWLILCTCNFLHSGGWLSSVRHPSSFELDIDNFSSSFQRQEIVYPFIFLPGEKSMQNPPSNSNRDNTLSNITNLMDNKKTAQFAIVNSMSDDDDDQKMQLFKDYKLILCQALKIVEEQDNIGNIRWAQAVQTSFKGIKSLVTDIDKYERQITNPHTFTINIQCF</sequence>
<dbReference type="AlphaFoldDB" id="A0A2N1NM25"/>